<dbReference type="Gene3D" id="3.40.50.2000">
    <property type="entry name" value="Glycogen Phosphorylase B"/>
    <property type="match status" value="2"/>
</dbReference>
<dbReference type="EMBL" id="FUWU01000003">
    <property type="protein sequence ID" value="SJZ36684.1"/>
    <property type="molecule type" value="Genomic_DNA"/>
</dbReference>
<keyword evidence="3" id="KW-0808">Transferase</keyword>
<dbReference type="Pfam" id="PF13439">
    <property type="entry name" value="Glyco_transf_4"/>
    <property type="match status" value="1"/>
</dbReference>
<dbReference type="SUPFAM" id="SSF53756">
    <property type="entry name" value="UDP-Glycosyltransferase/glycogen phosphorylase"/>
    <property type="match status" value="1"/>
</dbReference>
<protein>
    <submittedName>
        <fullName evidence="3">Glycosyltransferase involved in cell wall bisynthesis</fullName>
    </submittedName>
</protein>
<accession>A0A1T4K2L3</accession>
<dbReference type="AlphaFoldDB" id="A0A1T4K2L3"/>
<name>A0A1T4K2L3_9BACT</name>
<proteinExistence type="predicted"/>
<dbReference type="InterPro" id="IPR028098">
    <property type="entry name" value="Glyco_trans_4-like_N"/>
</dbReference>
<feature type="domain" description="Glycosyltransferase subfamily 4-like N-terminal" evidence="2">
    <location>
        <begin position="15"/>
        <end position="179"/>
    </location>
</feature>
<dbReference type="Pfam" id="PF00534">
    <property type="entry name" value="Glycos_transf_1"/>
    <property type="match status" value="1"/>
</dbReference>
<evidence type="ECO:0000313" key="4">
    <source>
        <dbReference type="Proteomes" id="UP000190449"/>
    </source>
</evidence>
<dbReference type="InterPro" id="IPR001296">
    <property type="entry name" value="Glyco_trans_1"/>
</dbReference>
<dbReference type="GO" id="GO:0016757">
    <property type="term" value="F:glycosyltransferase activity"/>
    <property type="evidence" value="ECO:0007669"/>
    <property type="project" value="InterPro"/>
</dbReference>
<dbReference type="PANTHER" id="PTHR45947:SF3">
    <property type="entry name" value="SULFOQUINOVOSYL TRANSFERASE SQD2"/>
    <property type="match status" value="1"/>
</dbReference>
<dbReference type="PANTHER" id="PTHR45947">
    <property type="entry name" value="SULFOQUINOVOSYL TRANSFERASE SQD2"/>
    <property type="match status" value="1"/>
</dbReference>
<dbReference type="InterPro" id="IPR050194">
    <property type="entry name" value="Glycosyltransferase_grp1"/>
</dbReference>
<evidence type="ECO:0000259" key="2">
    <source>
        <dbReference type="Pfam" id="PF13439"/>
    </source>
</evidence>
<organism evidence="3 4">
    <name type="scientific">Fibrobacter intestinalis</name>
    <dbReference type="NCBI Taxonomy" id="28122"/>
    <lineage>
        <taxon>Bacteria</taxon>
        <taxon>Pseudomonadati</taxon>
        <taxon>Fibrobacterota</taxon>
        <taxon>Fibrobacteria</taxon>
        <taxon>Fibrobacterales</taxon>
        <taxon>Fibrobacteraceae</taxon>
        <taxon>Fibrobacter</taxon>
    </lineage>
</organism>
<sequence length="367" mass="42387">MTIRVCQVLHGIVGGGSEQVVLNYCSRMPDIHFDLLYQYEPNSQILERFQEANINCIQIPDKVHHPLKHLWAMFKIFRHGRYDIVHSHLDWYMNSYVCFLAMLAGIKKRIAHHHQAYSTEVSFRAAPRNFLCAVMRIPCKLFATHWLACGEAAAINGWGKSAVKKGKVTILPNAIDPERFKFNEKQRNEVRARYGISDDDFVVGHVGRFFPEKNHKFIIALFEKFCREHPNSRLLLVGNGPLRQDIQESVKKLGFDKNVIFARLQKDVVPFYCAMDVLLLPSTREAFPMTLVEAQYNGLSCIVSDAVPRETAITDNVYPLTINDVEPWCEKIGLMKLAVNREQPLIKNDRFDVNRCYKMLELFYQVP</sequence>
<reference evidence="3 4" key="1">
    <citation type="submission" date="2017-02" db="EMBL/GenBank/DDBJ databases">
        <authorList>
            <person name="Peterson S.W."/>
        </authorList>
    </citation>
    <scope>NUCLEOTIDE SEQUENCE [LARGE SCALE GENOMIC DNA]</scope>
    <source>
        <strain evidence="3 4">ATCC 43854</strain>
    </source>
</reference>
<gene>
    <name evidence="3" type="ORF">SAMN02745108_00258</name>
</gene>
<evidence type="ECO:0000313" key="3">
    <source>
        <dbReference type="EMBL" id="SJZ36684.1"/>
    </source>
</evidence>
<dbReference type="Proteomes" id="UP000190449">
    <property type="component" value="Unassembled WGS sequence"/>
</dbReference>
<dbReference type="STRING" id="28122.SAMN02745108_00258"/>
<feature type="domain" description="Glycosyl transferase family 1" evidence="1">
    <location>
        <begin position="187"/>
        <end position="317"/>
    </location>
</feature>
<evidence type="ECO:0000259" key="1">
    <source>
        <dbReference type="Pfam" id="PF00534"/>
    </source>
</evidence>